<gene>
    <name evidence="1" type="ORF">SAMN04488104_101377</name>
</gene>
<reference evidence="2" key="1">
    <citation type="submission" date="2016-10" db="EMBL/GenBank/DDBJ databases">
        <authorList>
            <person name="Varghese N."/>
            <person name="Submissions S."/>
        </authorList>
    </citation>
    <scope>NUCLEOTIDE SEQUENCE [LARGE SCALE GENOMIC DNA]</scope>
    <source>
        <strain evidence="2">DSM 23095</strain>
    </source>
</reference>
<dbReference type="EMBL" id="FNAC01000013">
    <property type="protein sequence ID" value="SDD06057.1"/>
    <property type="molecule type" value="Genomic_DNA"/>
</dbReference>
<evidence type="ECO:0000313" key="1">
    <source>
        <dbReference type="EMBL" id="SDD06057.1"/>
    </source>
</evidence>
<name>A0A1G6RQ20_9BACT</name>
<keyword evidence="2" id="KW-1185">Reference proteome</keyword>
<dbReference type="RefSeq" id="WP_262481075.1">
    <property type="nucleotide sequence ID" value="NZ_FNAC01000013.1"/>
</dbReference>
<evidence type="ECO:0000313" key="2">
    <source>
        <dbReference type="Proteomes" id="UP000199060"/>
    </source>
</evidence>
<dbReference type="STRING" id="686796.SAMN04488104_101377"/>
<protein>
    <submittedName>
        <fullName evidence="1">Uncharacterized protein</fullName>
    </submittedName>
</protein>
<proteinExistence type="predicted"/>
<organism evidence="1 2">
    <name type="scientific">Algoriphagus faecimaris</name>
    <dbReference type="NCBI Taxonomy" id="686796"/>
    <lineage>
        <taxon>Bacteria</taxon>
        <taxon>Pseudomonadati</taxon>
        <taxon>Bacteroidota</taxon>
        <taxon>Cytophagia</taxon>
        <taxon>Cytophagales</taxon>
        <taxon>Cyclobacteriaceae</taxon>
        <taxon>Algoriphagus</taxon>
    </lineage>
</organism>
<sequence length="40" mass="4624">MLLTTKINQPYLIQEAGNKALVLFQKKIHLGEEMDFVDFS</sequence>
<dbReference type="AlphaFoldDB" id="A0A1G6RQ20"/>
<accession>A0A1G6RQ20</accession>
<dbReference type="Proteomes" id="UP000199060">
    <property type="component" value="Unassembled WGS sequence"/>
</dbReference>